<proteinExistence type="predicted"/>
<dbReference type="EMBL" id="QDEB01043807">
    <property type="protein sequence ID" value="RZC38379.1"/>
    <property type="molecule type" value="Genomic_DNA"/>
</dbReference>
<reference evidence="2 3" key="1">
    <citation type="submission" date="2017-03" db="EMBL/GenBank/DDBJ databases">
        <title>Genome of the blue death feigning beetle - Asbolus verrucosus.</title>
        <authorList>
            <person name="Rider S.D."/>
        </authorList>
    </citation>
    <scope>NUCLEOTIDE SEQUENCE [LARGE SCALE GENOMIC DNA]</scope>
    <source>
        <strain evidence="2">Butters</strain>
        <tissue evidence="2">Head and leg muscle</tissue>
    </source>
</reference>
<accession>A0A482W0Z6</accession>
<evidence type="ECO:0000313" key="2">
    <source>
        <dbReference type="EMBL" id="RZC38379.1"/>
    </source>
</evidence>
<keyword evidence="3" id="KW-1185">Reference proteome</keyword>
<dbReference type="InterPro" id="IPR036273">
    <property type="entry name" value="CRAL/TRIO_N_dom_sf"/>
</dbReference>
<evidence type="ECO:0000259" key="1">
    <source>
        <dbReference type="SMART" id="SM01100"/>
    </source>
</evidence>
<dbReference type="GO" id="GO:1902936">
    <property type="term" value="F:phosphatidylinositol bisphosphate binding"/>
    <property type="evidence" value="ECO:0007669"/>
    <property type="project" value="TreeGrafter"/>
</dbReference>
<dbReference type="SUPFAM" id="SSF52087">
    <property type="entry name" value="CRAL/TRIO domain"/>
    <property type="match status" value="1"/>
</dbReference>
<comment type="caution">
    <text evidence="2">The sequence shown here is derived from an EMBL/GenBank/DDBJ whole genome shotgun (WGS) entry which is preliminary data.</text>
</comment>
<dbReference type="Pfam" id="PF00650">
    <property type="entry name" value="CRAL_TRIO"/>
    <property type="match status" value="1"/>
</dbReference>
<dbReference type="PANTHER" id="PTHR10174">
    <property type="entry name" value="ALPHA-TOCOPHEROL TRANSFER PROTEIN-RELATED"/>
    <property type="match status" value="1"/>
</dbReference>
<dbReference type="InterPro" id="IPR001251">
    <property type="entry name" value="CRAL-TRIO_dom"/>
</dbReference>
<dbReference type="Proteomes" id="UP000292052">
    <property type="component" value="Unassembled WGS sequence"/>
</dbReference>
<dbReference type="OrthoDB" id="440711at2759"/>
<name>A0A482W0Z6_ASBVE</name>
<dbReference type="PRINTS" id="PR00180">
    <property type="entry name" value="CRETINALDHBP"/>
</dbReference>
<dbReference type="InterPro" id="IPR036865">
    <property type="entry name" value="CRAL-TRIO_dom_sf"/>
</dbReference>
<dbReference type="SMART" id="SM01100">
    <property type="entry name" value="CRAL_TRIO_N"/>
    <property type="match status" value="1"/>
</dbReference>
<dbReference type="AlphaFoldDB" id="A0A482W0Z6"/>
<dbReference type="InterPro" id="IPR011074">
    <property type="entry name" value="CRAL/TRIO_N_dom"/>
</dbReference>
<organism evidence="2 3">
    <name type="scientific">Asbolus verrucosus</name>
    <name type="common">Desert ironclad beetle</name>
    <dbReference type="NCBI Taxonomy" id="1661398"/>
    <lineage>
        <taxon>Eukaryota</taxon>
        <taxon>Metazoa</taxon>
        <taxon>Ecdysozoa</taxon>
        <taxon>Arthropoda</taxon>
        <taxon>Hexapoda</taxon>
        <taxon>Insecta</taxon>
        <taxon>Pterygota</taxon>
        <taxon>Neoptera</taxon>
        <taxon>Endopterygota</taxon>
        <taxon>Coleoptera</taxon>
        <taxon>Polyphaga</taxon>
        <taxon>Cucujiformia</taxon>
        <taxon>Tenebrionidae</taxon>
        <taxon>Pimeliinae</taxon>
        <taxon>Asbolus</taxon>
    </lineage>
</organism>
<feature type="domain" description="CRAL/TRIO N-terminal" evidence="1">
    <location>
        <begin position="58"/>
        <end position="83"/>
    </location>
</feature>
<protein>
    <submittedName>
        <fullName evidence="2">CRAL TRIO domain containing protein</fullName>
    </submittedName>
</protein>
<dbReference type="Pfam" id="PF03765">
    <property type="entry name" value="CRAL_TRIO_N"/>
    <property type="match status" value="1"/>
</dbReference>
<sequence length="200" mass="22776">MPAENEIVAELDLGEPSQELLDWAKENIREDPNTKCQLLSDFKDMIYSRGECIPIRSDDAFLLRFLRSRKFSLEAAYNLFINYHNFREDNPTFVESVGFECLEIAGGYDVINVPPYLDQAGRRILLYKISKWDPDNYSIDDAFKATLMILELAMLEERAQIKGGICIVDCSGISTQQVLYCTPSIARKLVQISVVSFSIV</sequence>
<dbReference type="PANTHER" id="PTHR10174:SF234">
    <property type="entry name" value="SD01558P"/>
    <property type="match status" value="1"/>
</dbReference>
<dbReference type="Gene3D" id="3.40.525.10">
    <property type="entry name" value="CRAL-TRIO lipid binding domain"/>
    <property type="match status" value="1"/>
</dbReference>
<dbReference type="SUPFAM" id="SSF46938">
    <property type="entry name" value="CRAL/TRIO N-terminal domain"/>
    <property type="match status" value="1"/>
</dbReference>
<gene>
    <name evidence="2" type="ORF">BDFB_002550</name>
</gene>
<evidence type="ECO:0000313" key="3">
    <source>
        <dbReference type="Proteomes" id="UP000292052"/>
    </source>
</evidence>
<dbReference type="Gene3D" id="1.10.8.20">
    <property type="entry name" value="N-terminal domain of phosphatidylinositol transfer protein sec14p"/>
    <property type="match status" value="1"/>
</dbReference>
<dbReference type="GO" id="GO:0016020">
    <property type="term" value="C:membrane"/>
    <property type="evidence" value="ECO:0007669"/>
    <property type="project" value="TreeGrafter"/>
</dbReference>